<keyword evidence="4" id="KW-1185">Reference proteome</keyword>
<sequence>MRKPNMRLSSTATRSSPRTPGPSNDNEGTAGETATTLDDPLSESQVTISSASDNAPSIPALSLNNVMPDPQDSLSTSPAALDPGRAAQQEAPSTPTPTGSGSPNTTRTRQKQPSSRTQSVQLQADVTALSSIQATVDEAVTRNAVLCGKLRLEDRAAVENRFKASSVELQVVRDEVLRIKNDIAALNADAVRPGGQHHGPVSDLQSELQSATERLNNHDTDLQAHLGEFKRLTEEIDRIDDSVNDRFSRRSNILQDCLTSISELTSEFRAEQTFRRSAQENVKSILSRLDTIEKILPAALAASYLTPDFRQHSQADEGKGKQRASISSVYSADATSPEDQSAISAGVDEDPQGDLGDWAEGAFTPSGQPGPSSSKKRPVSPNPDEHTVTAKRAKADQATRVRSTQASARASTLTSGPSPSVDPSTSRPSPSSLPSLDPAFTQVPSSASPLQQAVFPVAFPEADPDLRPEEALERNITRVVMENLDGFECFSTSDKLANYNAYRQINFHLRSHHCPTLTSEPCANSLLSTTATQFTFRDATETHAVLASWNARPLALRNLRIYEDTSGSLPAPTTRSNLSQVSPLQSILAIEVPSSSRGRAYPRGSYRSRGSSSGRGTRGRGGWY</sequence>
<feature type="region of interest" description="Disordered" evidence="2">
    <location>
        <begin position="311"/>
        <end position="447"/>
    </location>
</feature>
<keyword evidence="1" id="KW-0175">Coiled coil</keyword>
<name>A0A0C3KVE4_9AGAM</name>
<feature type="coiled-coil region" evidence="1">
    <location>
        <begin position="169"/>
        <end position="221"/>
    </location>
</feature>
<gene>
    <name evidence="3" type="ORF">M407DRAFT_210670</name>
</gene>
<feature type="region of interest" description="Disordered" evidence="2">
    <location>
        <begin position="1"/>
        <end position="122"/>
    </location>
</feature>
<evidence type="ECO:0000313" key="4">
    <source>
        <dbReference type="Proteomes" id="UP000054248"/>
    </source>
</evidence>
<dbReference type="AlphaFoldDB" id="A0A0C3KVE4"/>
<dbReference type="HOGENOM" id="CLU_435598_0_0_1"/>
<feature type="compositionally biased region" description="Basic and acidic residues" evidence="2">
    <location>
        <begin position="311"/>
        <end position="320"/>
    </location>
</feature>
<proteinExistence type="predicted"/>
<dbReference type="EMBL" id="KN823043">
    <property type="protein sequence ID" value="KIO25408.1"/>
    <property type="molecule type" value="Genomic_DNA"/>
</dbReference>
<organism evidence="3 4">
    <name type="scientific">Tulasnella calospora MUT 4182</name>
    <dbReference type="NCBI Taxonomy" id="1051891"/>
    <lineage>
        <taxon>Eukaryota</taxon>
        <taxon>Fungi</taxon>
        <taxon>Dikarya</taxon>
        <taxon>Basidiomycota</taxon>
        <taxon>Agaricomycotina</taxon>
        <taxon>Agaricomycetes</taxon>
        <taxon>Cantharellales</taxon>
        <taxon>Tulasnellaceae</taxon>
        <taxon>Tulasnella</taxon>
    </lineage>
</organism>
<feature type="compositionally biased region" description="Low complexity" evidence="2">
    <location>
        <begin position="92"/>
        <end position="107"/>
    </location>
</feature>
<feature type="compositionally biased region" description="Low complexity" evidence="2">
    <location>
        <begin position="7"/>
        <end position="23"/>
    </location>
</feature>
<feature type="compositionally biased region" description="Low complexity" evidence="2">
    <location>
        <begin position="595"/>
        <end position="615"/>
    </location>
</feature>
<evidence type="ECO:0000256" key="2">
    <source>
        <dbReference type="SAM" id="MobiDB-lite"/>
    </source>
</evidence>
<reference evidence="4" key="2">
    <citation type="submission" date="2015-01" db="EMBL/GenBank/DDBJ databases">
        <title>Evolutionary Origins and Diversification of the Mycorrhizal Mutualists.</title>
        <authorList>
            <consortium name="DOE Joint Genome Institute"/>
            <consortium name="Mycorrhizal Genomics Consortium"/>
            <person name="Kohler A."/>
            <person name="Kuo A."/>
            <person name="Nagy L.G."/>
            <person name="Floudas D."/>
            <person name="Copeland A."/>
            <person name="Barry K.W."/>
            <person name="Cichocki N."/>
            <person name="Veneault-Fourrey C."/>
            <person name="LaButti K."/>
            <person name="Lindquist E.A."/>
            <person name="Lipzen A."/>
            <person name="Lundell T."/>
            <person name="Morin E."/>
            <person name="Murat C."/>
            <person name="Riley R."/>
            <person name="Ohm R."/>
            <person name="Sun H."/>
            <person name="Tunlid A."/>
            <person name="Henrissat B."/>
            <person name="Grigoriev I.V."/>
            <person name="Hibbett D.S."/>
            <person name="Martin F."/>
        </authorList>
    </citation>
    <scope>NUCLEOTIDE SEQUENCE [LARGE SCALE GENOMIC DNA]</scope>
    <source>
        <strain evidence="4">MUT 4182</strain>
    </source>
</reference>
<feature type="compositionally biased region" description="Low complexity" evidence="2">
    <location>
        <begin position="417"/>
        <end position="438"/>
    </location>
</feature>
<feature type="compositionally biased region" description="Polar residues" evidence="2">
    <location>
        <begin position="111"/>
        <end position="122"/>
    </location>
</feature>
<feature type="compositionally biased region" description="Polar residues" evidence="2">
    <location>
        <begin position="400"/>
        <end position="416"/>
    </location>
</feature>
<evidence type="ECO:0000256" key="1">
    <source>
        <dbReference type="SAM" id="Coils"/>
    </source>
</evidence>
<protein>
    <submittedName>
        <fullName evidence="3">Uncharacterized protein</fullName>
    </submittedName>
</protein>
<feature type="compositionally biased region" description="Polar residues" evidence="2">
    <location>
        <begin position="324"/>
        <end position="343"/>
    </location>
</feature>
<reference evidence="3 4" key="1">
    <citation type="submission" date="2014-04" db="EMBL/GenBank/DDBJ databases">
        <authorList>
            <consortium name="DOE Joint Genome Institute"/>
            <person name="Kuo A."/>
            <person name="Girlanda M."/>
            <person name="Perotto S."/>
            <person name="Kohler A."/>
            <person name="Nagy L.G."/>
            <person name="Floudas D."/>
            <person name="Copeland A."/>
            <person name="Barry K.W."/>
            <person name="Cichocki N."/>
            <person name="Veneault-Fourrey C."/>
            <person name="LaButti K."/>
            <person name="Lindquist E.A."/>
            <person name="Lipzen A."/>
            <person name="Lundell T."/>
            <person name="Morin E."/>
            <person name="Murat C."/>
            <person name="Sun H."/>
            <person name="Tunlid A."/>
            <person name="Henrissat B."/>
            <person name="Grigoriev I.V."/>
            <person name="Hibbett D.S."/>
            <person name="Martin F."/>
            <person name="Nordberg H.P."/>
            <person name="Cantor M.N."/>
            <person name="Hua S.X."/>
        </authorList>
    </citation>
    <scope>NUCLEOTIDE SEQUENCE [LARGE SCALE GENOMIC DNA]</scope>
    <source>
        <strain evidence="3 4">MUT 4182</strain>
    </source>
</reference>
<feature type="region of interest" description="Disordered" evidence="2">
    <location>
        <begin position="595"/>
        <end position="624"/>
    </location>
</feature>
<feature type="compositionally biased region" description="Polar residues" evidence="2">
    <location>
        <begin position="24"/>
        <end position="55"/>
    </location>
</feature>
<accession>A0A0C3KVE4</accession>
<feature type="compositionally biased region" description="Basic and acidic residues" evidence="2">
    <location>
        <begin position="383"/>
        <end position="399"/>
    </location>
</feature>
<evidence type="ECO:0000313" key="3">
    <source>
        <dbReference type="EMBL" id="KIO25408.1"/>
    </source>
</evidence>
<dbReference type="Proteomes" id="UP000054248">
    <property type="component" value="Unassembled WGS sequence"/>
</dbReference>